<evidence type="ECO:0000313" key="1">
    <source>
        <dbReference type="EMBL" id="AHJ14051.1"/>
    </source>
</evidence>
<reference evidence="1 2" key="1">
    <citation type="journal article" date="2014" name="Environ. Microbiol.">
        <title>Insights into organohalide respiration and the versatile catabolism of Sulfurospirillum multivorans gained from comparative genomics and physiological studies.</title>
        <authorList>
            <person name="Goris T."/>
            <person name="Schubert T."/>
            <person name="Gadkari J."/>
            <person name="Wubet T."/>
            <person name="Tarkka M."/>
            <person name="Buscot F."/>
            <person name="Adrian L."/>
            <person name="Diekert G."/>
        </authorList>
    </citation>
    <scope>NUCLEOTIDE SEQUENCE [LARGE SCALE GENOMIC DNA]</scope>
    <source>
        <strain evidence="2">DM 12446 / JCM 15788 / NBRC 109480</strain>
    </source>
</reference>
<dbReference type="RefSeq" id="WP_025345882.1">
    <property type="nucleotide sequence ID" value="NZ_CP007201.1"/>
</dbReference>
<accession>A0AA86AQU9</accession>
<organism evidence="1 2">
    <name type="scientific">Sulfurospirillum multivorans (strain DM 12446 / JCM 15788 / NBRC 109480)</name>
    <dbReference type="NCBI Taxonomy" id="1150621"/>
    <lineage>
        <taxon>Bacteria</taxon>
        <taxon>Pseudomonadati</taxon>
        <taxon>Campylobacterota</taxon>
        <taxon>Epsilonproteobacteria</taxon>
        <taxon>Campylobacterales</taxon>
        <taxon>Sulfurospirillaceae</taxon>
        <taxon>Sulfurospirillum</taxon>
    </lineage>
</organism>
<sequence length="223" mass="25791">MNIKSLPKKIGNDLKADANAIFHALDIASDGSLSLIKESIVKSYQGFLDAKFNNLILDMANNNIKTDELLNFINSSSHSDREFMSSLIIKNLHADNCITIFILAKLWENKIKNGSLNYYESSLFTNINTFTHEDFEIYYYAIQHMIQPEKTNMAPYILVPLENEYYILAMNKFCSFGILQTAYTADGSYYKEENKIYIFFFKTPYSDTLYQILDEYFKNTPPS</sequence>
<name>A0AA86AQU9_SULMK</name>
<dbReference type="KEGG" id="smul:SMUL_2813"/>
<protein>
    <submittedName>
        <fullName evidence="1">Uncharacterized protein</fullName>
    </submittedName>
</protein>
<dbReference type="AlphaFoldDB" id="A0AA86AQU9"/>
<gene>
    <name evidence="1" type="ORF">SMUL_2813</name>
</gene>
<dbReference type="Proteomes" id="UP000019322">
    <property type="component" value="Chromosome"/>
</dbReference>
<proteinExistence type="predicted"/>
<dbReference type="EMBL" id="CP007201">
    <property type="protein sequence ID" value="AHJ14051.1"/>
    <property type="molecule type" value="Genomic_DNA"/>
</dbReference>
<evidence type="ECO:0000313" key="2">
    <source>
        <dbReference type="Proteomes" id="UP000019322"/>
    </source>
</evidence>